<proteinExistence type="predicted"/>
<dbReference type="InterPro" id="IPR003477">
    <property type="entry name" value="PemK-like"/>
</dbReference>
<dbReference type="Gene3D" id="2.30.30.110">
    <property type="match status" value="1"/>
</dbReference>
<sequence>MNKDFDRWNKVKKETNIEEPRLYTVREIWWCRLGANVGSEQDGSERLFLRPVVIARAFGPDICLILPLTASEQKHPLRISVGDVQGRQATALLSQMRIIDTRRLVEKVGFMDKQAFTELKKALKDLF</sequence>
<dbReference type="EMBL" id="MGJN01000001">
    <property type="protein sequence ID" value="OGN07733.1"/>
    <property type="molecule type" value="Genomic_DNA"/>
</dbReference>
<dbReference type="InterPro" id="IPR011067">
    <property type="entry name" value="Plasmid_toxin/cell-grow_inhib"/>
</dbReference>
<dbReference type="GO" id="GO:0016075">
    <property type="term" value="P:rRNA catabolic process"/>
    <property type="evidence" value="ECO:0007669"/>
    <property type="project" value="TreeGrafter"/>
</dbReference>
<protein>
    <submittedName>
        <fullName evidence="1">Uncharacterized protein</fullName>
    </submittedName>
</protein>
<organism evidence="1 2">
    <name type="scientific">Candidatus Yanofskybacteria bacterium RIFCSPHIGHO2_02_FULL_38_22b</name>
    <dbReference type="NCBI Taxonomy" id="1802673"/>
    <lineage>
        <taxon>Bacteria</taxon>
        <taxon>Candidatus Yanofskyibacteriota</taxon>
    </lineage>
</organism>
<dbReference type="PANTHER" id="PTHR33988:SF2">
    <property type="entry name" value="ENDORIBONUCLEASE MAZF"/>
    <property type="match status" value="1"/>
</dbReference>
<name>A0A1F8F3N5_9BACT</name>
<dbReference type="SUPFAM" id="SSF50118">
    <property type="entry name" value="Cell growth inhibitor/plasmid maintenance toxic component"/>
    <property type="match status" value="1"/>
</dbReference>
<dbReference type="GO" id="GO:0003677">
    <property type="term" value="F:DNA binding"/>
    <property type="evidence" value="ECO:0007669"/>
    <property type="project" value="InterPro"/>
</dbReference>
<evidence type="ECO:0000313" key="1">
    <source>
        <dbReference type="EMBL" id="OGN07733.1"/>
    </source>
</evidence>
<comment type="caution">
    <text evidence="1">The sequence shown here is derived from an EMBL/GenBank/DDBJ whole genome shotgun (WGS) entry which is preliminary data.</text>
</comment>
<accession>A0A1F8F3N5</accession>
<dbReference type="Proteomes" id="UP000176834">
    <property type="component" value="Unassembled WGS sequence"/>
</dbReference>
<dbReference type="GO" id="GO:0004521">
    <property type="term" value="F:RNA endonuclease activity"/>
    <property type="evidence" value="ECO:0007669"/>
    <property type="project" value="TreeGrafter"/>
</dbReference>
<dbReference type="AlphaFoldDB" id="A0A1F8F3N5"/>
<gene>
    <name evidence="1" type="ORF">A3B86_02535</name>
</gene>
<dbReference type="Pfam" id="PF02452">
    <property type="entry name" value="PemK_toxin"/>
    <property type="match status" value="1"/>
</dbReference>
<dbReference type="GO" id="GO:0006402">
    <property type="term" value="P:mRNA catabolic process"/>
    <property type="evidence" value="ECO:0007669"/>
    <property type="project" value="TreeGrafter"/>
</dbReference>
<evidence type="ECO:0000313" key="2">
    <source>
        <dbReference type="Proteomes" id="UP000176834"/>
    </source>
</evidence>
<reference evidence="1 2" key="1">
    <citation type="journal article" date="2016" name="Nat. Commun.">
        <title>Thousands of microbial genomes shed light on interconnected biogeochemical processes in an aquifer system.</title>
        <authorList>
            <person name="Anantharaman K."/>
            <person name="Brown C.T."/>
            <person name="Hug L.A."/>
            <person name="Sharon I."/>
            <person name="Castelle C.J."/>
            <person name="Probst A.J."/>
            <person name="Thomas B.C."/>
            <person name="Singh A."/>
            <person name="Wilkins M.J."/>
            <person name="Karaoz U."/>
            <person name="Brodie E.L."/>
            <person name="Williams K.H."/>
            <person name="Hubbard S.S."/>
            <person name="Banfield J.F."/>
        </authorList>
    </citation>
    <scope>NUCLEOTIDE SEQUENCE [LARGE SCALE GENOMIC DNA]</scope>
</reference>
<dbReference type="PANTHER" id="PTHR33988">
    <property type="entry name" value="ENDORIBONUCLEASE MAZF-RELATED"/>
    <property type="match status" value="1"/>
</dbReference>